<comment type="caution">
    <text evidence="2">The sequence shown here is derived from an EMBL/GenBank/DDBJ whole genome shotgun (WGS) entry which is preliminary data.</text>
</comment>
<dbReference type="InterPro" id="IPR002372">
    <property type="entry name" value="PQQ_rpt_dom"/>
</dbReference>
<dbReference type="Gene3D" id="2.130.10.10">
    <property type="entry name" value="YVTN repeat-like/Quinoprotein amine dehydrogenase"/>
    <property type="match status" value="2"/>
</dbReference>
<dbReference type="EMBL" id="JAGIOF010000001">
    <property type="protein sequence ID" value="MBP2384525.1"/>
    <property type="molecule type" value="Genomic_DNA"/>
</dbReference>
<dbReference type="InterPro" id="IPR018391">
    <property type="entry name" value="PQQ_b-propeller_rpt"/>
</dbReference>
<organism evidence="2 3">
    <name type="scientific">Paeniglutamicibacter kerguelensis</name>
    <dbReference type="NCBI Taxonomy" id="254788"/>
    <lineage>
        <taxon>Bacteria</taxon>
        <taxon>Bacillati</taxon>
        <taxon>Actinomycetota</taxon>
        <taxon>Actinomycetes</taxon>
        <taxon>Micrococcales</taxon>
        <taxon>Micrococcaceae</taxon>
        <taxon>Paeniglutamicibacter</taxon>
    </lineage>
</organism>
<dbReference type="SUPFAM" id="SSF50969">
    <property type="entry name" value="YVTN repeat-like/Quinoprotein amine dehydrogenase"/>
    <property type="match status" value="1"/>
</dbReference>
<dbReference type="Gene3D" id="2.40.128.630">
    <property type="match status" value="1"/>
</dbReference>
<sequence>MTNTHLSRRTILQAGGTVGLAAALGLSGTGAANASGLPAGRPGSGPEILDLGPAVVQFGLMSSILVGDVVYIGSRNVEPVRIVAFHVPTGKIVGQTELATGHSIQTLTADSAGRYLYAGILQKSTGPQPNLYRWDLRSLSAPATPIGRIGDRDVRDLSVAPDGRLYAVGGGSATAPALWEYDPATGVIANLGIPDAGATLARAVAATDETVFFGAGSTLGGGGSAGRACLHAYDRASRTFAPVTPTEMLADPSIRDLAVLGDKLLVSSAGSTEQSKVALMDPKDPGTYALATSIGKTAKNFAAIGGHVYFANESGLCDYSVASNSISQVDAGGPALGEIWGVDARDGKVLVTSAYGFIAEIDPETGDSMVTDLGEAGAASTAQTVMGIAAGGGFIYVGGNGVIARRRAKTGEVTNLQAPGEAKDAVVVDGVLYTGQYSSQGIWAYDPRSGKPIHQAADFPAAQNRPLDVCWDAENRLVLVVAQSDTEGGGSFWTYKPRTGAKQCFVNPIDDVQLVRAVATRDGVAFLGGGLSSLEGAGTVVAFDPVAGRELWRIEPQMGAGLAALAVQGRHLYGLTRKGGLFVIDVPKRRIVHRADISALSRGFGALVANRGRIYGVSDTTVFRIDPKTFAVSTVMAGTDGGWYSGSHITNDESGYLYTMRGRNLVRINDHPRR</sequence>
<keyword evidence="3" id="KW-1185">Reference proteome</keyword>
<dbReference type="InterPro" id="IPR011044">
    <property type="entry name" value="Quino_amine_DH_bsu"/>
</dbReference>
<dbReference type="InterPro" id="IPR015943">
    <property type="entry name" value="WD40/YVTN_repeat-like_dom_sf"/>
</dbReference>
<reference evidence="2 3" key="1">
    <citation type="submission" date="2021-03" db="EMBL/GenBank/DDBJ databases">
        <title>Sequencing the genomes of 1000 actinobacteria strains.</title>
        <authorList>
            <person name="Klenk H.-P."/>
        </authorList>
    </citation>
    <scope>NUCLEOTIDE SEQUENCE [LARGE SCALE GENOMIC DNA]</scope>
    <source>
        <strain evidence="2 3">DSM 15797</strain>
    </source>
</reference>
<dbReference type="PROSITE" id="PS51318">
    <property type="entry name" value="TAT"/>
    <property type="match status" value="1"/>
</dbReference>
<proteinExistence type="predicted"/>
<name>A0ABS4X7S4_9MICC</name>
<evidence type="ECO:0000259" key="1">
    <source>
        <dbReference type="Pfam" id="PF13360"/>
    </source>
</evidence>
<dbReference type="RefSeq" id="WP_209995171.1">
    <property type="nucleotide sequence ID" value="NZ_BAAAJY010000008.1"/>
</dbReference>
<dbReference type="PANTHER" id="PTHR34512">
    <property type="entry name" value="CELL SURFACE PROTEIN"/>
    <property type="match status" value="1"/>
</dbReference>
<dbReference type="PANTHER" id="PTHR34512:SF30">
    <property type="entry name" value="OUTER MEMBRANE PROTEIN ASSEMBLY FACTOR BAMB"/>
    <property type="match status" value="1"/>
</dbReference>
<gene>
    <name evidence="2" type="ORF">JOF47_000036</name>
</gene>
<dbReference type="Pfam" id="PF13360">
    <property type="entry name" value="PQQ_2"/>
    <property type="match status" value="1"/>
</dbReference>
<evidence type="ECO:0000313" key="2">
    <source>
        <dbReference type="EMBL" id="MBP2384525.1"/>
    </source>
</evidence>
<dbReference type="SUPFAM" id="SSF50998">
    <property type="entry name" value="Quinoprotein alcohol dehydrogenase-like"/>
    <property type="match status" value="1"/>
</dbReference>
<evidence type="ECO:0000313" key="3">
    <source>
        <dbReference type="Proteomes" id="UP001296993"/>
    </source>
</evidence>
<dbReference type="Proteomes" id="UP001296993">
    <property type="component" value="Unassembled WGS sequence"/>
</dbReference>
<protein>
    <recommendedName>
        <fullName evidence="1">Pyrrolo-quinoline quinone repeat domain-containing protein</fullName>
    </recommendedName>
</protein>
<dbReference type="SMART" id="SM00564">
    <property type="entry name" value="PQQ"/>
    <property type="match status" value="4"/>
</dbReference>
<dbReference type="InterPro" id="IPR011047">
    <property type="entry name" value="Quinoprotein_ADH-like_sf"/>
</dbReference>
<dbReference type="InterPro" id="IPR006311">
    <property type="entry name" value="TAT_signal"/>
</dbReference>
<accession>A0ABS4X7S4</accession>
<feature type="domain" description="Pyrrolo-quinoline quinone repeat" evidence="1">
    <location>
        <begin position="537"/>
        <end position="629"/>
    </location>
</feature>